<evidence type="ECO:0000313" key="2">
    <source>
        <dbReference type="Proteomes" id="UP000245207"/>
    </source>
</evidence>
<name>A0A2U1LBN7_ARTAN</name>
<comment type="caution">
    <text evidence="1">The sequence shown here is derived from an EMBL/GenBank/DDBJ whole genome shotgun (WGS) entry which is preliminary data.</text>
</comment>
<reference evidence="1 2" key="1">
    <citation type="journal article" date="2018" name="Mol. Plant">
        <title>The genome of Artemisia annua provides insight into the evolution of Asteraceae family and artemisinin biosynthesis.</title>
        <authorList>
            <person name="Shen Q."/>
            <person name="Zhang L."/>
            <person name="Liao Z."/>
            <person name="Wang S."/>
            <person name="Yan T."/>
            <person name="Shi P."/>
            <person name="Liu M."/>
            <person name="Fu X."/>
            <person name="Pan Q."/>
            <person name="Wang Y."/>
            <person name="Lv Z."/>
            <person name="Lu X."/>
            <person name="Zhang F."/>
            <person name="Jiang W."/>
            <person name="Ma Y."/>
            <person name="Chen M."/>
            <person name="Hao X."/>
            <person name="Li L."/>
            <person name="Tang Y."/>
            <person name="Lv G."/>
            <person name="Zhou Y."/>
            <person name="Sun X."/>
            <person name="Brodelius P.E."/>
            <person name="Rose J.K.C."/>
            <person name="Tang K."/>
        </authorList>
    </citation>
    <scope>NUCLEOTIDE SEQUENCE [LARGE SCALE GENOMIC DNA]</scope>
    <source>
        <strain evidence="2">cv. Huhao1</strain>
        <tissue evidence="1">Leaf</tissue>
    </source>
</reference>
<gene>
    <name evidence="1" type="ORF">CTI12_AA509070</name>
</gene>
<dbReference type="SUPFAM" id="SSF54001">
    <property type="entry name" value="Cysteine proteinases"/>
    <property type="match status" value="1"/>
</dbReference>
<dbReference type="GO" id="GO:0006508">
    <property type="term" value="P:proteolysis"/>
    <property type="evidence" value="ECO:0007669"/>
    <property type="project" value="UniProtKB-KW"/>
</dbReference>
<dbReference type="InterPro" id="IPR038765">
    <property type="entry name" value="Papain-like_cys_pep_sf"/>
</dbReference>
<organism evidence="1 2">
    <name type="scientific">Artemisia annua</name>
    <name type="common">Sweet wormwood</name>
    <dbReference type="NCBI Taxonomy" id="35608"/>
    <lineage>
        <taxon>Eukaryota</taxon>
        <taxon>Viridiplantae</taxon>
        <taxon>Streptophyta</taxon>
        <taxon>Embryophyta</taxon>
        <taxon>Tracheophyta</taxon>
        <taxon>Spermatophyta</taxon>
        <taxon>Magnoliopsida</taxon>
        <taxon>eudicotyledons</taxon>
        <taxon>Gunneridae</taxon>
        <taxon>Pentapetalae</taxon>
        <taxon>asterids</taxon>
        <taxon>campanulids</taxon>
        <taxon>Asterales</taxon>
        <taxon>Asteraceae</taxon>
        <taxon>Asteroideae</taxon>
        <taxon>Anthemideae</taxon>
        <taxon>Artemisiinae</taxon>
        <taxon>Artemisia</taxon>
    </lineage>
</organism>
<dbReference type="Proteomes" id="UP000245207">
    <property type="component" value="Unassembled WGS sequence"/>
</dbReference>
<dbReference type="EMBL" id="PKPP01010295">
    <property type="protein sequence ID" value="PWA46409.1"/>
    <property type="molecule type" value="Genomic_DNA"/>
</dbReference>
<dbReference type="STRING" id="35608.A0A2U1LBN7"/>
<dbReference type="AlphaFoldDB" id="A0A2U1LBN7"/>
<dbReference type="Gene3D" id="3.90.70.10">
    <property type="entry name" value="Cysteine proteinases"/>
    <property type="match status" value="1"/>
</dbReference>
<protein>
    <submittedName>
        <fullName evidence="1">Ubiquitin-specific protease 24</fullName>
    </submittedName>
</protein>
<dbReference type="GO" id="GO:0008233">
    <property type="term" value="F:peptidase activity"/>
    <property type="evidence" value="ECO:0007669"/>
    <property type="project" value="UniProtKB-KW"/>
</dbReference>
<evidence type="ECO:0000313" key="1">
    <source>
        <dbReference type="EMBL" id="PWA46409.1"/>
    </source>
</evidence>
<proteinExistence type="predicted"/>
<keyword evidence="2" id="KW-1185">Reference proteome</keyword>
<keyword evidence="1" id="KW-0645">Protease</keyword>
<accession>A0A2U1LBN7</accession>
<sequence>MPSGLHSKKKNDNVLEIGKAFLPDMFEPVLNNFTPDMQNHFSGRTRAREEDAQEFICFIMNQMHNELIKFEGTENGKKGDSVSVRLREIFGGKLVTFMNAKGKTLCASLFMIYCSKVNM</sequence>
<dbReference type="OrthoDB" id="429671at2759"/>
<keyword evidence="1" id="KW-0378">Hydrolase</keyword>